<evidence type="ECO:0000313" key="2">
    <source>
        <dbReference type="EMBL" id="AOY56160.1"/>
    </source>
</evidence>
<gene>
    <name evidence="2" type="ORF">A4Z71_04115</name>
</gene>
<feature type="transmembrane region" description="Helical" evidence="1">
    <location>
        <begin position="7"/>
        <end position="25"/>
    </location>
</feature>
<proteinExistence type="predicted"/>
<name>A0A1D9DZF9_9MICO</name>
<sequence>MTGILGLIWWALEIYFFAMVARLFIDLVLSVNPSWRPRGIVVALVELVMTVTDPPLKFARRFIKPIRFGVMQLDFGWTLVVIAIFVLQSLISGIS</sequence>
<evidence type="ECO:0000256" key="1">
    <source>
        <dbReference type="SAM" id="Phobius"/>
    </source>
</evidence>
<dbReference type="KEGG" id="rpla:A4Z71_04115"/>
<dbReference type="RefSeq" id="WP_070954670.1">
    <property type="nucleotide sequence ID" value="NZ_CP015208.1"/>
</dbReference>
<keyword evidence="1" id="KW-0472">Membrane</keyword>
<dbReference type="GO" id="GO:0016020">
    <property type="term" value="C:membrane"/>
    <property type="evidence" value="ECO:0007669"/>
    <property type="project" value="InterPro"/>
</dbReference>
<evidence type="ECO:0000313" key="3">
    <source>
        <dbReference type="Proteomes" id="UP000243784"/>
    </source>
</evidence>
<dbReference type="Pfam" id="PF02325">
    <property type="entry name" value="CCB3_YggT"/>
    <property type="match status" value="1"/>
</dbReference>
<keyword evidence="1" id="KW-1133">Transmembrane helix</keyword>
<dbReference type="Proteomes" id="UP000243784">
    <property type="component" value="Chromosome"/>
</dbReference>
<dbReference type="EMBL" id="CP015208">
    <property type="protein sequence ID" value="AOY56160.1"/>
    <property type="molecule type" value="Genomic_DNA"/>
</dbReference>
<organism evidence="2 3">
    <name type="scientific">Candidatus Rhodoluna planktonica</name>
    <dbReference type="NCBI Taxonomy" id="535712"/>
    <lineage>
        <taxon>Bacteria</taxon>
        <taxon>Bacillati</taxon>
        <taxon>Actinomycetota</taxon>
        <taxon>Actinomycetes</taxon>
        <taxon>Micrococcales</taxon>
        <taxon>Microbacteriaceae</taxon>
        <taxon>Luna cluster</taxon>
        <taxon>Luna-1 subcluster</taxon>
        <taxon>Rhodoluna</taxon>
    </lineage>
</organism>
<keyword evidence="1" id="KW-0812">Transmembrane</keyword>
<dbReference type="OrthoDB" id="3216131at2"/>
<feature type="transmembrane region" description="Helical" evidence="1">
    <location>
        <begin position="68"/>
        <end position="91"/>
    </location>
</feature>
<dbReference type="STRING" id="535712.A4Z71_04115"/>
<evidence type="ECO:0008006" key="4">
    <source>
        <dbReference type="Google" id="ProtNLM"/>
    </source>
</evidence>
<dbReference type="InterPro" id="IPR003425">
    <property type="entry name" value="CCB3/YggT"/>
</dbReference>
<accession>A0A1D9DZF9</accession>
<dbReference type="AlphaFoldDB" id="A0A1D9DZF9"/>
<reference evidence="2 3" key="1">
    <citation type="journal article" date="2016" name="Biochim. Biophys. Acta">
        <title>Photochemical characterization of actinorhodopsin and its functional existence in the natural host.</title>
        <authorList>
            <person name="Nakamura S."/>
            <person name="Kikukawa T."/>
            <person name="Tamogami J."/>
            <person name="Kamiya M."/>
            <person name="Aizawa T."/>
            <person name="Hahn M.W."/>
            <person name="Ihara K."/>
            <person name="Kamo N."/>
            <person name="Demura M."/>
        </authorList>
    </citation>
    <scope>NUCLEOTIDE SEQUENCE [LARGE SCALE GENOMIC DNA]</scope>
    <source>
        <strain evidence="2 3">MWH-Dar1</strain>
    </source>
</reference>
<protein>
    <recommendedName>
        <fullName evidence="4">YggT family protein</fullName>
    </recommendedName>
</protein>
<keyword evidence="3" id="KW-1185">Reference proteome</keyword>